<proteinExistence type="predicted"/>
<name>A0A1L3GDR3_SYNAC</name>
<protein>
    <recommendedName>
        <fullName evidence="3">Alginate export domain-containing protein</fullName>
    </recommendedName>
</protein>
<dbReference type="OrthoDB" id="9764666at2"/>
<reference evidence="1 2" key="1">
    <citation type="journal article" date="2017" name="Genome Announc.">
        <title>Complete Genome Sequences of Two Acetylene-Fermenting Pelobacter acetylenicus Strains.</title>
        <authorList>
            <person name="Sutton J.M."/>
            <person name="Baesman S.M."/>
            <person name="Fierst J.L."/>
            <person name="Poret-Peterson A.T."/>
            <person name="Oremland R.S."/>
            <person name="Dunlap D.S."/>
            <person name="Akob D.M."/>
        </authorList>
    </citation>
    <scope>NUCLEOTIDE SEQUENCE [LARGE SCALE GENOMIC DNA]</scope>
    <source>
        <strain evidence="1 2">DSM 3247</strain>
    </source>
</reference>
<organism evidence="1 2">
    <name type="scientific">Syntrophotalea acetylenica</name>
    <name type="common">Pelobacter acetylenicus</name>
    <dbReference type="NCBI Taxonomy" id="29542"/>
    <lineage>
        <taxon>Bacteria</taxon>
        <taxon>Pseudomonadati</taxon>
        <taxon>Thermodesulfobacteriota</taxon>
        <taxon>Desulfuromonadia</taxon>
        <taxon>Desulfuromonadales</taxon>
        <taxon>Syntrophotaleaceae</taxon>
        <taxon>Syntrophotalea</taxon>
    </lineage>
</organism>
<gene>
    <name evidence="1" type="ORF">A7E75_02145</name>
</gene>
<sequence length="492" mass="55782">MSRVYHEPFWQNQGTLTPTQERRFPLCIQKEGIFVRIESTIVFLALLMAMMSCPVGAEQNGKATFEGSQSGTAGGLKANTAPAFSEFLFGGDIRLREVYFDNIPYTNGGEARGGVNHFQRYRTRLWGEYRRSENFMVKARLVNEFRTYLEPDNNSWNSLDEIVIDNLFFDWKWNDWTLRLGRQDLIYGTGKLILDGTAKDGSRTIYFDAVKLTYSGLADTTVDFLLLNTNAQDPLAMHSEDRDIAGFTGGNAFDGTETGGGVYVKNKSIQQFPFEAYYLVKTHEQDVAFLNNNDRHTIGTRLMPVFTSHLKGNLEAAYQFGNDISAFMIDAKAAYAIEPLAAQKARIGLGWYYLSGDDPETSKDEGWNPLWARWPQYSELFVYAYDTDGAGRWSNLNMPYIDFSISPIKKLKIDLLLGYMWAPEGNGAGGGKDRGLLITCKNNFTLKEKLFTPKDKLSGHLLFEFLEPGNYYTDDQQDHAAAFLRAELSYYF</sequence>
<dbReference type="AlphaFoldDB" id="A0A1L3GDR3"/>
<dbReference type="EMBL" id="CP015518">
    <property type="protein sequence ID" value="APG23955.1"/>
    <property type="molecule type" value="Genomic_DNA"/>
</dbReference>
<dbReference type="KEGG" id="pace:A6070_10765"/>
<evidence type="ECO:0000313" key="1">
    <source>
        <dbReference type="EMBL" id="APG23955.1"/>
    </source>
</evidence>
<evidence type="ECO:0000313" key="2">
    <source>
        <dbReference type="Proteomes" id="UP000182264"/>
    </source>
</evidence>
<dbReference type="SUPFAM" id="SSF56935">
    <property type="entry name" value="Porins"/>
    <property type="match status" value="1"/>
</dbReference>
<evidence type="ECO:0008006" key="3">
    <source>
        <dbReference type="Google" id="ProtNLM"/>
    </source>
</evidence>
<accession>A0A1L3GDR3</accession>
<dbReference type="RefSeq" id="WP_072285771.1">
    <property type="nucleotide sequence ID" value="NZ_CP015455.1"/>
</dbReference>
<dbReference type="Proteomes" id="UP000182264">
    <property type="component" value="Chromosome"/>
</dbReference>
<keyword evidence="2" id="KW-1185">Reference proteome</keyword>